<proteinExistence type="predicted"/>
<organism evidence="2 3">
    <name type="scientific">Apiospora arundinis</name>
    <dbReference type="NCBI Taxonomy" id="335852"/>
    <lineage>
        <taxon>Eukaryota</taxon>
        <taxon>Fungi</taxon>
        <taxon>Dikarya</taxon>
        <taxon>Ascomycota</taxon>
        <taxon>Pezizomycotina</taxon>
        <taxon>Sordariomycetes</taxon>
        <taxon>Xylariomycetidae</taxon>
        <taxon>Amphisphaeriales</taxon>
        <taxon>Apiosporaceae</taxon>
        <taxon>Apiospora</taxon>
    </lineage>
</organism>
<reference evidence="2 3" key="1">
    <citation type="journal article" date="2024" name="IMA Fungus">
        <title>Apiospora arundinis, a panoply of carbohydrate-active enzymes and secondary metabolites.</title>
        <authorList>
            <person name="Sorensen T."/>
            <person name="Petersen C."/>
            <person name="Muurmann A.T."/>
            <person name="Christiansen J.V."/>
            <person name="Brundto M.L."/>
            <person name="Overgaard C.K."/>
            <person name="Boysen A.T."/>
            <person name="Wollenberg R.D."/>
            <person name="Larsen T.O."/>
            <person name="Sorensen J.L."/>
            <person name="Nielsen K.L."/>
            <person name="Sondergaard T.E."/>
        </authorList>
    </citation>
    <scope>NUCLEOTIDE SEQUENCE [LARGE SCALE GENOMIC DNA]</scope>
    <source>
        <strain evidence="2 3">AAU 773</strain>
    </source>
</reference>
<feature type="signal peptide" evidence="1">
    <location>
        <begin position="1"/>
        <end position="20"/>
    </location>
</feature>
<feature type="chain" id="PRO_5045835455" evidence="1">
    <location>
        <begin position="21"/>
        <end position="104"/>
    </location>
</feature>
<name>A0ABR2IF48_9PEZI</name>
<gene>
    <name evidence="2" type="ORF">PGQ11_008407</name>
</gene>
<keyword evidence="3" id="KW-1185">Reference proteome</keyword>
<sequence>MKLPISVMTFAICASSFTEACTRIWMYYKTQTNLATGENTTTANYEAWDEGIRACSGNNATETDPFFSNKNSDGSCDDVLSVVDLWAEGSTSTAYYIYGGEAFL</sequence>
<evidence type="ECO:0000313" key="2">
    <source>
        <dbReference type="EMBL" id="KAK8862172.1"/>
    </source>
</evidence>
<accession>A0ABR2IF48</accession>
<keyword evidence="1" id="KW-0732">Signal</keyword>
<evidence type="ECO:0000256" key="1">
    <source>
        <dbReference type="SAM" id="SignalP"/>
    </source>
</evidence>
<dbReference type="EMBL" id="JAPCWZ010000005">
    <property type="protein sequence ID" value="KAK8862172.1"/>
    <property type="molecule type" value="Genomic_DNA"/>
</dbReference>
<evidence type="ECO:0000313" key="3">
    <source>
        <dbReference type="Proteomes" id="UP001390339"/>
    </source>
</evidence>
<protein>
    <submittedName>
        <fullName evidence="2">Uncharacterized protein</fullName>
    </submittedName>
</protein>
<dbReference type="Proteomes" id="UP001390339">
    <property type="component" value="Unassembled WGS sequence"/>
</dbReference>
<comment type="caution">
    <text evidence="2">The sequence shown here is derived from an EMBL/GenBank/DDBJ whole genome shotgun (WGS) entry which is preliminary data.</text>
</comment>